<dbReference type="OrthoDB" id="187139at2759"/>
<dbReference type="Pfam" id="PF00295">
    <property type="entry name" value="Glyco_hydro_28"/>
    <property type="match status" value="1"/>
</dbReference>
<dbReference type="RefSeq" id="XP_022716560.1">
    <property type="nucleotide sequence ID" value="XM_022860825.1"/>
</dbReference>
<evidence type="ECO:0000256" key="2">
    <source>
        <dbReference type="ARBA" id="ARBA00008834"/>
    </source>
</evidence>
<organism evidence="10 11">
    <name type="scientific">Durio zibethinus</name>
    <name type="common">Durian</name>
    <dbReference type="NCBI Taxonomy" id="66656"/>
    <lineage>
        <taxon>Eukaryota</taxon>
        <taxon>Viridiplantae</taxon>
        <taxon>Streptophyta</taxon>
        <taxon>Embryophyta</taxon>
        <taxon>Tracheophyta</taxon>
        <taxon>Spermatophyta</taxon>
        <taxon>Magnoliopsida</taxon>
        <taxon>eudicotyledons</taxon>
        <taxon>Gunneridae</taxon>
        <taxon>Pentapetalae</taxon>
        <taxon>rosids</taxon>
        <taxon>malvids</taxon>
        <taxon>Malvales</taxon>
        <taxon>Malvaceae</taxon>
        <taxon>Helicteroideae</taxon>
        <taxon>Durio</taxon>
    </lineage>
</organism>
<dbReference type="Gene3D" id="2.160.20.10">
    <property type="entry name" value="Single-stranded right-handed beta-helix, Pectin lyase-like"/>
    <property type="match status" value="1"/>
</dbReference>
<keyword evidence="7" id="KW-0961">Cell wall biogenesis/degradation</keyword>
<dbReference type="GO" id="GO:0004650">
    <property type="term" value="F:polygalacturonase activity"/>
    <property type="evidence" value="ECO:0007669"/>
    <property type="project" value="InterPro"/>
</dbReference>
<feature type="active site" evidence="8">
    <location>
        <position position="223"/>
    </location>
</feature>
<dbReference type="SUPFAM" id="SSF51126">
    <property type="entry name" value="Pectin lyase-like"/>
    <property type="match status" value="1"/>
</dbReference>
<evidence type="ECO:0000313" key="11">
    <source>
        <dbReference type="RefSeq" id="XP_022716560.1"/>
    </source>
</evidence>
<dbReference type="InterPro" id="IPR011050">
    <property type="entry name" value="Pectin_lyase_fold/virulence"/>
</dbReference>
<gene>
    <name evidence="11" type="primary">LOC111275445</name>
</gene>
<evidence type="ECO:0000256" key="8">
    <source>
        <dbReference type="PROSITE-ProRule" id="PRU10052"/>
    </source>
</evidence>
<evidence type="ECO:0000256" key="1">
    <source>
        <dbReference type="ARBA" id="ARBA00004191"/>
    </source>
</evidence>
<name>A0A6P5WKA9_DURZI</name>
<reference evidence="11" key="1">
    <citation type="submission" date="2025-08" db="UniProtKB">
        <authorList>
            <consortium name="RefSeq"/>
        </authorList>
    </citation>
    <scope>IDENTIFICATION</scope>
    <source>
        <tissue evidence="11">Fruit stalk</tissue>
    </source>
</reference>
<evidence type="ECO:0000256" key="4">
    <source>
        <dbReference type="ARBA" id="ARBA00022525"/>
    </source>
</evidence>
<dbReference type="GO" id="GO:0071555">
    <property type="term" value="P:cell wall organization"/>
    <property type="evidence" value="ECO:0007669"/>
    <property type="project" value="UniProtKB-KW"/>
</dbReference>
<keyword evidence="4" id="KW-0964">Secreted</keyword>
<dbReference type="PROSITE" id="PS00502">
    <property type="entry name" value="POLYGALACTURONASE"/>
    <property type="match status" value="1"/>
</dbReference>
<dbReference type="InterPro" id="IPR012334">
    <property type="entry name" value="Pectin_lyas_fold"/>
</dbReference>
<dbReference type="PANTHER" id="PTHR31375">
    <property type="match status" value="1"/>
</dbReference>
<evidence type="ECO:0000256" key="3">
    <source>
        <dbReference type="ARBA" id="ARBA00022512"/>
    </source>
</evidence>
<keyword evidence="5 9" id="KW-0378">Hydrolase</keyword>
<comment type="similarity">
    <text evidence="2 9">Belongs to the glycosyl hydrolase 28 family.</text>
</comment>
<protein>
    <submittedName>
        <fullName evidence="11">Probable polygalacturonase At3g15720</fullName>
    </submittedName>
</protein>
<keyword evidence="3" id="KW-0134">Cell wall</keyword>
<accession>A0A6P5WKA9</accession>
<comment type="subcellular location">
    <subcellularLocation>
        <location evidence="1">Secreted</location>
        <location evidence="1">Cell wall</location>
    </subcellularLocation>
</comment>
<evidence type="ECO:0000313" key="10">
    <source>
        <dbReference type="Proteomes" id="UP000515121"/>
    </source>
</evidence>
<dbReference type="GO" id="GO:0005975">
    <property type="term" value="P:carbohydrate metabolic process"/>
    <property type="evidence" value="ECO:0007669"/>
    <property type="project" value="InterPro"/>
</dbReference>
<dbReference type="Proteomes" id="UP000515121">
    <property type="component" value="Unplaced"/>
</dbReference>
<dbReference type="InterPro" id="IPR006626">
    <property type="entry name" value="PbH1"/>
</dbReference>
<dbReference type="SMART" id="SM00710">
    <property type="entry name" value="PbH1"/>
    <property type="match status" value="5"/>
</dbReference>
<evidence type="ECO:0000256" key="5">
    <source>
        <dbReference type="ARBA" id="ARBA00022801"/>
    </source>
</evidence>
<evidence type="ECO:0000256" key="9">
    <source>
        <dbReference type="RuleBase" id="RU361169"/>
    </source>
</evidence>
<dbReference type="AlphaFoldDB" id="A0A6P5WKA9"/>
<dbReference type="KEGG" id="dzi:111275445"/>
<evidence type="ECO:0000256" key="7">
    <source>
        <dbReference type="ARBA" id="ARBA00023316"/>
    </source>
</evidence>
<sequence>MELLEMKKVYYSFRLNKNETLRLLLAFMKAWIAVCRARSSMAVLNVPRGKKFSLKPSQFGCPCNSPNVHFRVGGEIVGPSKLSDWRGCHVSRWLSFRDVNGLTVDGNGLIDGQGAIWWKYAGDAKPRPLALGFSSCNNLKLSGLTHINSPRSHISINSCTNVTITNLRIIAPETSYNTDGIDISSSSNVRIQDCYIGTGDDCIAINSGCNNISIAGVDCGPGHGISVGSLGKGGAKAGVEDIRVEHCTFNGTLNGARIKTWQVIED</sequence>
<evidence type="ECO:0000256" key="6">
    <source>
        <dbReference type="ARBA" id="ARBA00023295"/>
    </source>
</evidence>
<keyword evidence="10" id="KW-1185">Reference proteome</keyword>
<proteinExistence type="inferred from homology"/>
<keyword evidence="6 9" id="KW-0326">Glycosidase</keyword>
<dbReference type="GeneID" id="111275445"/>
<dbReference type="InterPro" id="IPR000743">
    <property type="entry name" value="Glyco_hydro_28"/>
</dbReference>